<evidence type="ECO:0000313" key="2">
    <source>
        <dbReference type="EMBL" id="MED6221224.1"/>
    </source>
</evidence>
<feature type="region of interest" description="Disordered" evidence="1">
    <location>
        <begin position="77"/>
        <end position="100"/>
    </location>
</feature>
<accession>A0ABU6ZH09</accession>
<sequence>MRCRGLATEEKGIITPTWSTTDALHTVPSKLHQRRRQLVLRSTVSALLSSFATTFFQKLLVNGGIERDFRGQIEPCPFPTLQPGNNDPLSKLTSHITRFR</sequence>
<name>A0ABU6ZH09_9FABA</name>
<keyword evidence="3" id="KW-1185">Reference proteome</keyword>
<dbReference type="EMBL" id="JASCZI010272241">
    <property type="protein sequence ID" value="MED6221224.1"/>
    <property type="molecule type" value="Genomic_DNA"/>
</dbReference>
<organism evidence="2 3">
    <name type="scientific">Stylosanthes scabra</name>
    <dbReference type="NCBI Taxonomy" id="79078"/>
    <lineage>
        <taxon>Eukaryota</taxon>
        <taxon>Viridiplantae</taxon>
        <taxon>Streptophyta</taxon>
        <taxon>Embryophyta</taxon>
        <taxon>Tracheophyta</taxon>
        <taxon>Spermatophyta</taxon>
        <taxon>Magnoliopsida</taxon>
        <taxon>eudicotyledons</taxon>
        <taxon>Gunneridae</taxon>
        <taxon>Pentapetalae</taxon>
        <taxon>rosids</taxon>
        <taxon>fabids</taxon>
        <taxon>Fabales</taxon>
        <taxon>Fabaceae</taxon>
        <taxon>Papilionoideae</taxon>
        <taxon>50 kb inversion clade</taxon>
        <taxon>dalbergioids sensu lato</taxon>
        <taxon>Dalbergieae</taxon>
        <taxon>Pterocarpus clade</taxon>
        <taxon>Stylosanthes</taxon>
    </lineage>
</organism>
<feature type="compositionally biased region" description="Polar residues" evidence="1">
    <location>
        <begin position="82"/>
        <end position="100"/>
    </location>
</feature>
<dbReference type="Proteomes" id="UP001341840">
    <property type="component" value="Unassembled WGS sequence"/>
</dbReference>
<protein>
    <submittedName>
        <fullName evidence="2">Uncharacterized protein</fullName>
    </submittedName>
</protein>
<evidence type="ECO:0000256" key="1">
    <source>
        <dbReference type="SAM" id="MobiDB-lite"/>
    </source>
</evidence>
<gene>
    <name evidence="2" type="ORF">PIB30_052466</name>
</gene>
<comment type="caution">
    <text evidence="2">The sequence shown here is derived from an EMBL/GenBank/DDBJ whole genome shotgun (WGS) entry which is preliminary data.</text>
</comment>
<proteinExistence type="predicted"/>
<reference evidence="2 3" key="1">
    <citation type="journal article" date="2023" name="Plants (Basel)">
        <title>Bridging the Gap: Combining Genomics and Transcriptomics Approaches to Understand Stylosanthes scabra, an Orphan Legume from the Brazilian Caatinga.</title>
        <authorList>
            <person name="Ferreira-Neto J.R.C."/>
            <person name="da Silva M.D."/>
            <person name="Binneck E."/>
            <person name="de Melo N.F."/>
            <person name="da Silva R.H."/>
            <person name="de Melo A.L.T.M."/>
            <person name="Pandolfi V."/>
            <person name="Bustamante F.O."/>
            <person name="Brasileiro-Vidal A.C."/>
            <person name="Benko-Iseppon A.M."/>
        </authorList>
    </citation>
    <scope>NUCLEOTIDE SEQUENCE [LARGE SCALE GENOMIC DNA]</scope>
    <source>
        <tissue evidence="2">Leaves</tissue>
    </source>
</reference>
<evidence type="ECO:0000313" key="3">
    <source>
        <dbReference type="Proteomes" id="UP001341840"/>
    </source>
</evidence>